<dbReference type="InterPro" id="IPR036514">
    <property type="entry name" value="SGNH_hydro_sf"/>
</dbReference>
<evidence type="ECO:0000256" key="2">
    <source>
        <dbReference type="ARBA" id="ARBA00022801"/>
    </source>
</evidence>
<dbReference type="Pfam" id="PF00657">
    <property type="entry name" value="Lipase_GDSL"/>
    <property type="match status" value="1"/>
</dbReference>
<keyword evidence="3" id="KW-0443">Lipid metabolism</keyword>
<evidence type="ECO:0000313" key="5">
    <source>
        <dbReference type="Proteomes" id="UP000479710"/>
    </source>
</evidence>
<dbReference type="PANTHER" id="PTHR45648">
    <property type="entry name" value="GDSL LIPASE/ACYLHYDROLASE FAMILY PROTEIN (AFU_ORTHOLOGUE AFUA_4G14700)"/>
    <property type="match status" value="1"/>
</dbReference>
<dbReference type="PANTHER" id="PTHR45648:SF148">
    <property type="entry name" value="OS06G0725200 PROTEIN"/>
    <property type="match status" value="1"/>
</dbReference>
<dbReference type="GO" id="GO:0016788">
    <property type="term" value="F:hydrolase activity, acting on ester bonds"/>
    <property type="evidence" value="ECO:0007669"/>
    <property type="project" value="InterPro"/>
</dbReference>
<comment type="caution">
    <text evidence="4">The sequence shown here is derived from an EMBL/GenBank/DDBJ whole genome shotgun (WGS) entry which is preliminary data.</text>
</comment>
<evidence type="ECO:0000313" key="4">
    <source>
        <dbReference type="EMBL" id="KAF0929632.1"/>
    </source>
</evidence>
<dbReference type="AlphaFoldDB" id="A0A6G1EYI2"/>
<dbReference type="InterPro" id="IPR051058">
    <property type="entry name" value="GDSL_Est/Lipase"/>
</dbReference>
<sequence>MEATRAAMVAKVGSRAGTAHLAGSVFLLGVGNNDMFVFAAAHQNTTPSDVAAFYTALVTNLSASITELYGMGARKFGVINVGPVGCVPMVRCGAQPAPAATTSTTDAVGSLLSGLAAWMPGFSYSIADSSHPRAARLRGPPGVGVRDR</sequence>
<dbReference type="Proteomes" id="UP000479710">
    <property type="component" value="Unassembled WGS sequence"/>
</dbReference>
<evidence type="ECO:0000256" key="3">
    <source>
        <dbReference type="ARBA" id="ARBA00022963"/>
    </source>
</evidence>
<dbReference type="OrthoDB" id="1600564at2759"/>
<name>A0A6G1EYI2_9ORYZ</name>
<gene>
    <name evidence="4" type="ORF">E2562_022990</name>
</gene>
<accession>A0A6G1EYI2</accession>
<evidence type="ECO:0000256" key="1">
    <source>
        <dbReference type="ARBA" id="ARBA00008668"/>
    </source>
</evidence>
<evidence type="ECO:0008006" key="6">
    <source>
        <dbReference type="Google" id="ProtNLM"/>
    </source>
</evidence>
<protein>
    <recommendedName>
        <fullName evidence="6">SGNH hydrolase-type esterase domain-containing protein</fullName>
    </recommendedName>
</protein>
<proteinExistence type="inferred from homology"/>
<dbReference type="Gene3D" id="3.40.50.1110">
    <property type="entry name" value="SGNH hydrolase"/>
    <property type="match status" value="1"/>
</dbReference>
<keyword evidence="3" id="KW-0442">Lipid degradation</keyword>
<dbReference type="InterPro" id="IPR001087">
    <property type="entry name" value="GDSL"/>
</dbReference>
<keyword evidence="2" id="KW-0378">Hydrolase</keyword>
<comment type="similarity">
    <text evidence="1">Belongs to the 'GDSL' lipolytic enzyme family.</text>
</comment>
<dbReference type="EMBL" id="SPHZ02000002">
    <property type="protein sequence ID" value="KAF0929632.1"/>
    <property type="molecule type" value="Genomic_DNA"/>
</dbReference>
<keyword evidence="5" id="KW-1185">Reference proteome</keyword>
<dbReference type="GO" id="GO:0016042">
    <property type="term" value="P:lipid catabolic process"/>
    <property type="evidence" value="ECO:0007669"/>
    <property type="project" value="UniProtKB-KW"/>
</dbReference>
<organism evidence="4 5">
    <name type="scientific">Oryza meyeriana var. granulata</name>
    <dbReference type="NCBI Taxonomy" id="110450"/>
    <lineage>
        <taxon>Eukaryota</taxon>
        <taxon>Viridiplantae</taxon>
        <taxon>Streptophyta</taxon>
        <taxon>Embryophyta</taxon>
        <taxon>Tracheophyta</taxon>
        <taxon>Spermatophyta</taxon>
        <taxon>Magnoliopsida</taxon>
        <taxon>Liliopsida</taxon>
        <taxon>Poales</taxon>
        <taxon>Poaceae</taxon>
        <taxon>BOP clade</taxon>
        <taxon>Oryzoideae</taxon>
        <taxon>Oryzeae</taxon>
        <taxon>Oryzinae</taxon>
        <taxon>Oryza</taxon>
        <taxon>Oryza meyeriana</taxon>
    </lineage>
</organism>
<reference evidence="4 5" key="1">
    <citation type="submission" date="2019-11" db="EMBL/GenBank/DDBJ databases">
        <title>Whole genome sequence of Oryza granulata.</title>
        <authorList>
            <person name="Li W."/>
        </authorList>
    </citation>
    <scope>NUCLEOTIDE SEQUENCE [LARGE SCALE GENOMIC DNA]</scope>
    <source>
        <strain evidence="5">cv. Menghai</strain>
        <tissue evidence="4">Leaf</tissue>
    </source>
</reference>